<accession>A0A7U2NII5</accession>
<sequence length="1117" mass="119145">MNQNYFQKKDTKACFFVVFAVLLLLNAFSISAQTTIIGPATGGGFEAGTTFAANGWSTIGGSATQNVWFDGTSGATGFSGSRCAYISNTAGGAHLYDISSSRASFLYRNITIPAGEVDIFLSFKWINAGESSYDKIRVWVVPTTFTPTSGTAISASGAAPTGIIQIGGDFSVKTTWTSENLLLPSAYAGTTVRLVFEWTNDSSIGAQPPGAIDDVLLVSKTCYGSGIGTTTLGCPNTVSGGLGLGGSPAPTITCSTAACANLEATFTPIKQTTSYTVSSIAYAPPYQFNCMKNPVSVNVDDIWSPVVNLPFNFCFYGNTYSQCVIGSNGVLTFNTAKANTASGYSFSDNLPSTTGNLFANSIYGVYHDMDPAIGGEVGWELITLNTGCRALVASWNNVPMYSCTSDNYTGMMVLYENTNIIEVYIKNKTVCTTWNGGNAIVGLQNATGTAATVAPGRNTLDPDWTTTNEAWRFTPSGASVPTSIKWYEGAGTSGPVVGNTAVINVCPLVTTTYTAELNYTLCNGLAYSNTAQTTVNVNTDKTWNGSLSADWNVAGNWTPSGIPTIAQAVNIPSTVNNPIIGTGVDALACSVKIQSGAILTVNSGFSITVANVVNVLAGGTFNIKNTGSLVQTNNVTNSGNINMERIANLRLQDYCYWSSPVGNLLAGTFPVQSVSPLTPAGFIYKWGTTAVNTNGGFGNWISTTENMIPTTGYILRAPNGFTNAAPSALKANFIGTPNNGIFTPSIIRGTDVTGVAPNGIIRTIEDDNWNLIGNPYPSAIDALTFLNLAANNMIDGSIRLWTHGTLPSTGVTDPFYADYAYNYTDTDYIIYNKLGASAGPSVFNGKIAAGQSFLVLMNNGPAGSGTVTFNNTMRVTNNNSQFYKKASFTKNTTEEKHRFWIDLISPTTTANRILIGYANDATHEKENLYDAITDYKSSQNFYSLINDEPMVIQGRALPFDINDNVPVGIKIPANGTYKIAIAAVDAMFAAGAQTIYLEDKFLNVIHNLTETPYQFTAVAGITNNRFVIRYTENALSNNDFNYSNNINVFANNGINIISTKENIKDVVIYDVLGKTLLDKKSIIKNEVKLTELPPTTSVLIVKVTLGNNKVVIKKVIY</sequence>
<name>A0A7U2NII5_FLAPS</name>
<evidence type="ECO:0000313" key="3">
    <source>
        <dbReference type="Proteomes" id="UP000596329"/>
    </source>
</evidence>
<evidence type="ECO:0000256" key="1">
    <source>
        <dbReference type="SAM" id="SignalP"/>
    </source>
</evidence>
<organism evidence="2 3">
    <name type="scientific">Flavobacterium psychrophilum</name>
    <dbReference type="NCBI Taxonomy" id="96345"/>
    <lineage>
        <taxon>Bacteria</taxon>
        <taxon>Pseudomonadati</taxon>
        <taxon>Bacteroidota</taxon>
        <taxon>Flavobacteriia</taxon>
        <taxon>Flavobacteriales</taxon>
        <taxon>Flavobacteriaceae</taxon>
        <taxon>Flavobacterium</taxon>
    </lineage>
</organism>
<dbReference type="EMBL" id="CP059075">
    <property type="protein sequence ID" value="QRE05097.1"/>
    <property type="molecule type" value="Genomic_DNA"/>
</dbReference>
<dbReference type="Proteomes" id="UP000596329">
    <property type="component" value="Chromosome"/>
</dbReference>
<protein>
    <submittedName>
        <fullName evidence="2">T9SS type A sorting domain-containing protein</fullName>
    </submittedName>
</protein>
<feature type="chain" id="PRO_5031243235" evidence="1">
    <location>
        <begin position="33"/>
        <end position="1117"/>
    </location>
</feature>
<feature type="signal peptide" evidence="1">
    <location>
        <begin position="1"/>
        <end position="32"/>
    </location>
</feature>
<proteinExistence type="predicted"/>
<evidence type="ECO:0000313" key="2">
    <source>
        <dbReference type="EMBL" id="QRE05097.1"/>
    </source>
</evidence>
<dbReference type="AlphaFoldDB" id="A0A7U2NII5"/>
<reference evidence="2 3" key="1">
    <citation type="submission" date="2020-07" db="EMBL/GenBank/DDBJ databases">
        <title>Genomic characterization of Flavobacterium psychrophilum strains.</title>
        <authorList>
            <person name="Castillo D."/>
            <person name="Jorgensen J."/>
            <person name="Middelboe M."/>
        </authorList>
    </citation>
    <scope>NUCLEOTIDE SEQUENCE [LARGE SCALE GENOMIC DNA]</scope>
    <source>
        <strain evidence="2 3">FPS-R7</strain>
    </source>
</reference>
<gene>
    <name evidence="2" type="ORF">H0H26_05790</name>
</gene>
<keyword evidence="1" id="KW-0732">Signal</keyword>
<dbReference type="NCBIfam" id="NF033708">
    <property type="entry name" value="T9SS_Cterm_ChiA"/>
    <property type="match status" value="1"/>
</dbReference>
<dbReference type="RefSeq" id="WP_203096278.1">
    <property type="nucleotide sequence ID" value="NZ_CP059075.1"/>
</dbReference>